<dbReference type="Pfam" id="PF03630">
    <property type="entry name" value="Fumble"/>
    <property type="match status" value="2"/>
</dbReference>
<dbReference type="Gene3D" id="3.30.420.510">
    <property type="match status" value="1"/>
</dbReference>
<dbReference type="PANTHER" id="PTHR12280:SF20">
    <property type="entry name" value="4'-PHOSPHOPANTETHEINE PHOSPHATASE"/>
    <property type="match status" value="1"/>
</dbReference>
<dbReference type="GO" id="GO:0005829">
    <property type="term" value="C:cytosol"/>
    <property type="evidence" value="ECO:0007669"/>
    <property type="project" value="TreeGrafter"/>
</dbReference>
<dbReference type="Proteomes" id="UP000018208">
    <property type="component" value="Unassembled WGS sequence"/>
</dbReference>
<dbReference type="GO" id="GO:0004594">
    <property type="term" value="F:pantothenate kinase activity"/>
    <property type="evidence" value="ECO:0007669"/>
    <property type="project" value="TreeGrafter"/>
</dbReference>
<dbReference type="Gene3D" id="3.30.420.40">
    <property type="match status" value="2"/>
</dbReference>
<dbReference type="SUPFAM" id="SSF53067">
    <property type="entry name" value="Actin-like ATPase domain"/>
    <property type="match status" value="2"/>
</dbReference>
<sequence>MIFQPFLILIIKPFWFLKSFFYYKTKYFPIASPNLKLKAASARLYNQLTELLIEECPLVSIDLGGTLMKLCIYIPDKYLFKVQQQFIHLFQPQHSFTSHVIRGKFLFFFFQQTDFNMLINFLNVHNFPFSYKKELRCTGGGAVKFRTQLLERTNFDSISQFDEIQSLHKGMMFLTGLKLKNEVYTLLGKAPVSCLQQPHRLNFDSRFFENHQPSDAIQQKINWFQHSQSASLSKYVYDVSWLYPCLLVQIGSGISILHVTQQNIVRVDGSALGGGVFLNLAKLLTHCEFDQLLKLETQGHASKLQFNGAQFSAPIFQNEFAKADVVAALAEMVSENAAQLACLNCKIKHLTRVVFAGGFISNQPVVQESIQRVLAENGIDGIFLSHDAVLGSIGALLGDGVEFGAGNDEIETFVSEVMREIAKEESEVHSVESWEIQ</sequence>
<dbReference type="VEuPathDB" id="GiardiaDB:SS50377_25766"/>
<dbReference type="EMBL" id="KI545996">
    <property type="protein sequence ID" value="EST48256.1"/>
    <property type="molecule type" value="Genomic_DNA"/>
</dbReference>
<gene>
    <name evidence="4" type="ORF">SS50377_11598</name>
    <name evidence="5" type="ORF">SS50377_25766</name>
</gene>
<dbReference type="InterPro" id="IPR043129">
    <property type="entry name" value="ATPase_NBD"/>
</dbReference>
<reference evidence="5" key="2">
    <citation type="submission" date="2020-12" db="EMBL/GenBank/DDBJ databases">
        <title>New Spironucleus salmonicida genome in near-complete chromosomes.</title>
        <authorList>
            <person name="Xu F."/>
            <person name="Kurt Z."/>
            <person name="Jimenez-Gonzalez A."/>
            <person name="Astvaldsson A."/>
            <person name="Andersson J.O."/>
            <person name="Svard S.G."/>
        </authorList>
    </citation>
    <scope>NUCLEOTIDE SEQUENCE</scope>
    <source>
        <strain evidence="5">ATCC 50377</strain>
    </source>
</reference>
<dbReference type="GO" id="GO:0015937">
    <property type="term" value="P:coenzyme A biosynthetic process"/>
    <property type="evidence" value="ECO:0007669"/>
    <property type="project" value="UniProtKB-KW"/>
</dbReference>
<keyword evidence="3" id="KW-0173">Coenzyme A biosynthesis</keyword>
<dbReference type="InterPro" id="IPR004567">
    <property type="entry name" value="Type_II_PanK"/>
</dbReference>
<keyword evidence="1" id="KW-0547">Nucleotide-binding</keyword>
<dbReference type="OrthoDB" id="498611at2759"/>
<accession>V6LX19</accession>
<dbReference type="GO" id="GO:0005634">
    <property type="term" value="C:nucleus"/>
    <property type="evidence" value="ECO:0007669"/>
    <property type="project" value="TreeGrafter"/>
</dbReference>
<evidence type="ECO:0000256" key="3">
    <source>
        <dbReference type="ARBA" id="ARBA00022993"/>
    </source>
</evidence>
<evidence type="ECO:0000256" key="2">
    <source>
        <dbReference type="ARBA" id="ARBA00022840"/>
    </source>
</evidence>
<protein>
    <submittedName>
        <fullName evidence="4">Pantothenate kinase 4</fullName>
    </submittedName>
</protein>
<name>V6LX19_9EUKA</name>
<keyword evidence="2" id="KW-0067">ATP-binding</keyword>
<evidence type="ECO:0000313" key="4">
    <source>
        <dbReference type="EMBL" id="EST48256.1"/>
    </source>
</evidence>
<dbReference type="AlphaFoldDB" id="V6LX19"/>
<reference evidence="4 5" key="1">
    <citation type="journal article" date="2014" name="PLoS Genet.">
        <title>The Genome of Spironucleus salmonicida Highlights a Fish Pathogen Adapted to Fluctuating Environments.</title>
        <authorList>
            <person name="Xu F."/>
            <person name="Jerlstrom-Hultqvist J."/>
            <person name="Einarsson E."/>
            <person name="Astvaldsson A."/>
            <person name="Svard S.G."/>
            <person name="Andersson J.O."/>
        </authorList>
    </citation>
    <scope>NUCLEOTIDE SEQUENCE</scope>
    <source>
        <strain evidence="5">ATCC 50377</strain>
    </source>
</reference>
<dbReference type="PANTHER" id="PTHR12280">
    <property type="entry name" value="PANTOTHENATE KINASE"/>
    <property type="match status" value="1"/>
</dbReference>
<keyword evidence="4" id="KW-0418">Kinase</keyword>
<keyword evidence="4" id="KW-0808">Transferase</keyword>
<evidence type="ECO:0000313" key="6">
    <source>
        <dbReference type="Proteomes" id="UP000018208"/>
    </source>
</evidence>
<organism evidence="4">
    <name type="scientific">Spironucleus salmonicida</name>
    <dbReference type="NCBI Taxonomy" id="348837"/>
    <lineage>
        <taxon>Eukaryota</taxon>
        <taxon>Metamonada</taxon>
        <taxon>Diplomonadida</taxon>
        <taxon>Hexamitidae</taxon>
        <taxon>Hexamitinae</taxon>
        <taxon>Spironucleus</taxon>
    </lineage>
</organism>
<dbReference type="EMBL" id="AUWU02000006">
    <property type="protein sequence ID" value="KAH0571577.1"/>
    <property type="molecule type" value="Genomic_DNA"/>
</dbReference>
<evidence type="ECO:0000313" key="5">
    <source>
        <dbReference type="EMBL" id="KAH0571577.1"/>
    </source>
</evidence>
<dbReference type="GO" id="GO:0005524">
    <property type="term" value="F:ATP binding"/>
    <property type="evidence" value="ECO:0007669"/>
    <property type="project" value="UniProtKB-KW"/>
</dbReference>
<keyword evidence="6" id="KW-1185">Reference proteome</keyword>
<evidence type="ECO:0000256" key="1">
    <source>
        <dbReference type="ARBA" id="ARBA00022741"/>
    </source>
</evidence>
<proteinExistence type="predicted"/>